<feature type="signal peptide" evidence="6">
    <location>
        <begin position="1"/>
        <end position="19"/>
    </location>
</feature>
<dbReference type="GO" id="GO:0006779">
    <property type="term" value="P:porphyrin-containing compound biosynthetic process"/>
    <property type="evidence" value="ECO:0007669"/>
    <property type="project" value="UniProtKB-KW"/>
</dbReference>
<dbReference type="Gene3D" id="3.40.1010.10">
    <property type="entry name" value="Cobalt-precorrin-4 Transmethylase, Domain 1"/>
    <property type="match status" value="1"/>
</dbReference>
<evidence type="ECO:0000256" key="3">
    <source>
        <dbReference type="ARBA" id="ARBA00022691"/>
    </source>
</evidence>
<feature type="chain" id="PRO_5044815001" description="Tetrapyrrole methylase domain-containing protein" evidence="6">
    <location>
        <begin position="20"/>
        <end position="460"/>
    </location>
</feature>
<dbReference type="InterPro" id="IPR014776">
    <property type="entry name" value="4pyrrole_Mease_sub2"/>
</dbReference>
<evidence type="ECO:0000256" key="1">
    <source>
        <dbReference type="ARBA" id="ARBA00022603"/>
    </source>
</evidence>
<evidence type="ECO:0000256" key="6">
    <source>
        <dbReference type="SAM" id="SignalP"/>
    </source>
</evidence>
<dbReference type="InterPro" id="IPR035996">
    <property type="entry name" value="4pyrrol_Methylase_sf"/>
</dbReference>
<evidence type="ECO:0000256" key="4">
    <source>
        <dbReference type="ARBA" id="ARBA00023244"/>
    </source>
</evidence>
<evidence type="ECO:0000313" key="8">
    <source>
        <dbReference type="EMBL" id="KAL3826964.1"/>
    </source>
</evidence>
<dbReference type="InterPro" id="IPR050161">
    <property type="entry name" value="Siro_Cobalamin_biosynth"/>
</dbReference>
<keyword evidence="9" id="KW-1185">Reference proteome</keyword>
<protein>
    <recommendedName>
        <fullName evidence="7">Tetrapyrrole methylase domain-containing protein</fullName>
    </recommendedName>
</protein>
<sequence>MKSFFVFPALLFSQPVVLVANLGIKSVFMRTFPIIPPSIVVDARGAIAATTPTRSESATGFIPPPTRGRGENDRVDVGGCRRCSRRRIASPVHPFVGRINMPPARRSIIAMQLTGGDGWETERTATDETNEYLRRAIEGLVSIINPMYDPPLGGSNTQTSIVHIIGTGLSPTLMNLPLSILHILSRSDVVLYDSLGLSYEDIRRIVPNHCDLVCVGKRGDRKSWKQDDIDLLLLQKASEQQVSPSLGVMHANDGRETTTRRRCIVRLKGGDPFLFGRTRSEIDILRSNAIPYTYTPGISSCIAGPHLGGIPLTDPSLDCQSFGVWSGTDKFGKSLGLDDGSDDYLDEQWLLGVDVLVFLMIGRLDKLDALCRSIANRAKGRGKTGQWNSNTPCAVIQNAGGITEADEWTTSPVQKVWRSTLGNIVEDIKKEDSTRSSVSPAVFVVGATASLDLLSQDSQL</sequence>
<dbReference type="GO" id="GO:0032259">
    <property type="term" value="P:methylation"/>
    <property type="evidence" value="ECO:0007669"/>
    <property type="project" value="UniProtKB-KW"/>
</dbReference>
<organism evidence="8 9">
    <name type="scientific">Cyclostephanos tholiformis</name>
    <dbReference type="NCBI Taxonomy" id="382380"/>
    <lineage>
        <taxon>Eukaryota</taxon>
        <taxon>Sar</taxon>
        <taxon>Stramenopiles</taxon>
        <taxon>Ochrophyta</taxon>
        <taxon>Bacillariophyta</taxon>
        <taxon>Coscinodiscophyceae</taxon>
        <taxon>Thalassiosirophycidae</taxon>
        <taxon>Stephanodiscales</taxon>
        <taxon>Stephanodiscaceae</taxon>
        <taxon>Cyclostephanos</taxon>
    </lineage>
</organism>
<dbReference type="InterPro" id="IPR000878">
    <property type="entry name" value="4pyrrol_Mease"/>
</dbReference>
<dbReference type="PANTHER" id="PTHR45790">
    <property type="entry name" value="SIROHEME SYNTHASE-RELATED"/>
    <property type="match status" value="1"/>
</dbReference>
<dbReference type="AlphaFoldDB" id="A0ABD3SQU3"/>
<dbReference type="SUPFAM" id="SSF53790">
    <property type="entry name" value="Tetrapyrrole methylase"/>
    <property type="match status" value="1"/>
</dbReference>
<evidence type="ECO:0000259" key="7">
    <source>
        <dbReference type="Pfam" id="PF00590"/>
    </source>
</evidence>
<feature type="domain" description="Tetrapyrrole methylase" evidence="7">
    <location>
        <begin position="162"/>
        <end position="400"/>
    </location>
</feature>
<evidence type="ECO:0000256" key="2">
    <source>
        <dbReference type="ARBA" id="ARBA00022679"/>
    </source>
</evidence>
<comment type="caution">
    <text evidence="8">The sequence shown here is derived from an EMBL/GenBank/DDBJ whole genome shotgun (WGS) entry which is preliminary data.</text>
</comment>
<dbReference type="InterPro" id="IPR014777">
    <property type="entry name" value="4pyrrole_Mease_sub1"/>
</dbReference>
<reference evidence="8 9" key="1">
    <citation type="submission" date="2024-10" db="EMBL/GenBank/DDBJ databases">
        <title>Updated reference genomes for cyclostephanoid diatoms.</title>
        <authorList>
            <person name="Roberts W.R."/>
            <person name="Alverson A.J."/>
        </authorList>
    </citation>
    <scope>NUCLEOTIDE SEQUENCE [LARGE SCALE GENOMIC DNA]</scope>
    <source>
        <strain evidence="8 9">AJA228-03</strain>
    </source>
</reference>
<dbReference type="Pfam" id="PF00590">
    <property type="entry name" value="TP_methylase"/>
    <property type="match status" value="1"/>
</dbReference>
<keyword evidence="3" id="KW-0949">S-adenosyl-L-methionine</keyword>
<dbReference type="PANTHER" id="PTHR45790:SF3">
    <property type="entry name" value="S-ADENOSYL-L-METHIONINE-DEPENDENT UROPORPHYRINOGEN III METHYLTRANSFERASE, CHLOROPLASTIC"/>
    <property type="match status" value="1"/>
</dbReference>
<gene>
    <name evidence="8" type="ORF">ACHAXA_000028</name>
</gene>
<dbReference type="Gene3D" id="3.30.950.10">
    <property type="entry name" value="Methyltransferase, Cobalt-precorrin-4 Transmethylase, Domain 2"/>
    <property type="match status" value="1"/>
</dbReference>
<dbReference type="GO" id="GO:0008168">
    <property type="term" value="F:methyltransferase activity"/>
    <property type="evidence" value="ECO:0007669"/>
    <property type="project" value="UniProtKB-KW"/>
</dbReference>
<keyword evidence="1" id="KW-0489">Methyltransferase</keyword>
<feature type="region of interest" description="Disordered" evidence="5">
    <location>
        <begin position="52"/>
        <end position="77"/>
    </location>
</feature>
<dbReference type="EMBL" id="JALLPB020000010">
    <property type="protein sequence ID" value="KAL3826964.1"/>
    <property type="molecule type" value="Genomic_DNA"/>
</dbReference>
<keyword evidence="2" id="KW-0808">Transferase</keyword>
<evidence type="ECO:0000256" key="5">
    <source>
        <dbReference type="SAM" id="MobiDB-lite"/>
    </source>
</evidence>
<proteinExistence type="predicted"/>
<keyword evidence="6" id="KW-0732">Signal</keyword>
<dbReference type="Proteomes" id="UP001530377">
    <property type="component" value="Unassembled WGS sequence"/>
</dbReference>
<accession>A0ABD3SQU3</accession>
<evidence type="ECO:0000313" key="9">
    <source>
        <dbReference type="Proteomes" id="UP001530377"/>
    </source>
</evidence>
<keyword evidence="4" id="KW-0627">Porphyrin biosynthesis</keyword>
<name>A0ABD3SQU3_9STRA</name>